<dbReference type="AlphaFoldDB" id="A0A0H2RTK4"/>
<keyword evidence="2" id="KW-1185">Reference proteome</keyword>
<reference evidence="1 2" key="1">
    <citation type="submission" date="2015-04" db="EMBL/GenBank/DDBJ databases">
        <title>Complete genome sequence of Schizopora paradoxa KUC8140, a cosmopolitan wood degrader in East Asia.</title>
        <authorList>
            <consortium name="DOE Joint Genome Institute"/>
            <person name="Min B."/>
            <person name="Park H."/>
            <person name="Jang Y."/>
            <person name="Kim J.-J."/>
            <person name="Kim K.H."/>
            <person name="Pangilinan J."/>
            <person name="Lipzen A."/>
            <person name="Riley R."/>
            <person name="Grigoriev I.V."/>
            <person name="Spatafora J.W."/>
            <person name="Choi I.-G."/>
        </authorList>
    </citation>
    <scope>NUCLEOTIDE SEQUENCE [LARGE SCALE GENOMIC DNA]</scope>
    <source>
        <strain evidence="1 2">KUC8140</strain>
    </source>
</reference>
<dbReference type="Gene3D" id="3.90.640.10">
    <property type="entry name" value="Actin, Chain A, domain 4"/>
    <property type="match status" value="1"/>
</dbReference>
<dbReference type="OrthoDB" id="2963168at2759"/>
<sequence>MSDSPKHTGSHPELVIAIDIGTTYSGVSYTILRPGEVPDIGSVMEFSNQSLHQAKIPTVLCYDSNGKLLGVGPQTSDEALEDTDVDAEWKRLKYIKMHFRPSGTSIDLEMDDLPPDMSAEDVMADLMSYLYTETLKYIEEHHADGGIILGQVRDRIQFVFTHPNGWAGMPQQRYRKCAVLGGLLKNDEEARRRIRFVSEGEASALSCLSSKYAPSPLPFNYKFIVLDAGGGTLDVSGYRVVRSCPLELEEIAVPDSRFAGSIFVNEKAREIIEECVQDSKFDDGETVNNILQEFESKTKLSFDSASRKYSIKIPGVRETIKSLGIVNGCLKLPGERIEECFRFSIENAIESVSSVRDQVSDFSGDMPIWLVGGFGASPWLFKQLKEKLGPKGFPVCKPDSNQRVFVAKVVADGAIHFYIHKSVTTRLSPSSYGVRSSVPYRHYDEDHQRRKHLIKKHKKNGQYIGPTFSCIAKKNEKLSMGGGSSACGYFREVQTPLHADILSGLYAYEGEDPAPIWFDENRDKFRKLCDITADLRELCTPESRVVVDGVGLWELHYSIELTLGSTEIEARVKWEHEGETKYSEAKVVYV</sequence>
<dbReference type="InParanoid" id="A0A0H2RTK4"/>
<organism evidence="1 2">
    <name type="scientific">Schizopora paradoxa</name>
    <dbReference type="NCBI Taxonomy" id="27342"/>
    <lineage>
        <taxon>Eukaryota</taxon>
        <taxon>Fungi</taxon>
        <taxon>Dikarya</taxon>
        <taxon>Basidiomycota</taxon>
        <taxon>Agaricomycotina</taxon>
        <taxon>Agaricomycetes</taxon>
        <taxon>Hymenochaetales</taxon>
        <taxon>Schizoporaceae</taxon>
        <taxon>Schizopora</taxon>
    </lineage>
</organism>
<dbReference type="CDD" id="cd10170">
    <property type="entry name" value="ASKHA_NBD_HSP70"/>
    <property type="match status" value="1"/>
</dbReference>
<dbReference type="PANTHER" id="PTHR14187:SF5">
    <property type="entry name" value="HEAT SHOCK 70 KDA PROTEIN 12A"/>
    <property type="match status" value="1"/>
</dbReference>
<evidence type="ECO:0000313" key="2">
    <source>
        <dbReference type="Proteomes" id="UP000053477"/>
    </source>
</evidence>
<dbReference type="PANTHER" id="PTHR14187">
    <property type="entry name" value="ALPHA KINASE/ELONGATION FACTOR 2 KINASE"/>
    <property type="match status" value="1"/>
</dbReference>
<dbReference type="SUPFAM" id="SSF53067">
    <property type="entry name" value="Actin-like ATPase domain"/>
    <property type="match status" value="2"/>
</dbReference>
<evidence type="ECO:0000313" key="1">
    <source>
        <dbReference type="EMBL" id="KLO12783.1"/>
    </source>
</evidence>
<dbReference type="EMBL" id="KQ085971">
    <property type="protein sequence ID" value="KLO12783.1"/>
    <property type="molecule type" value="Genomic_DNA"/>
</dbReference>
<proteinExistence type="predicted"/>
<evidence type="ECO:0008006" key="3">
    <source>
        <dbReference type="Google" id="ProtNLM"/>
    </source>
</evidence>
<dbReference type="STRING" id="27342.A0A0H2RTK4"/>
<protein>
    <recommendedName>
        <fullName evidence="3">Actin-like ATPase domain-containing protein</fullName>
    </recommendedName>
</protein>
<dbReference type="InterPro" id="IPR043129">
    <property type="entry name" value="ATPase_NBD"/>
</dbReference>
<accession>A0A0H2RTK4</accession>
<dbReference type="Gene3D" id="3.30.420.40">
    <property type="match status" value="2"/>
</dbReference>
<dbReference type="Proteomes" id="UP000053477">
    <property type="component" value="Unassembled WGS sequence"/>
</dbReference>
<gene>
    <name evidence="1" type="ORF">SCHPADRAFT_940956</name>
</gene>
<name>A0A0H2RTK4_9AGAM</name>